<feature type="compositionally biased region" description="Polar residues" evidence="9">
    <location>
        <begin position="716"/>
        <end position="729"/>
    </location>
</feature>
<evidence type="ECO:0000256" key="7">
    <source>
        <dbReference type="ARBA" id="ARBA00023242"/>
    </source>
</evidence>
<evidence type="ECO:0000256" key="2">
    <source>
        <dbReference type="ARBA" id="ARBA00022723"/>
    </source>
</evidence>
<dbReference type="EMBL" id="JADGJD010000009">
    <property type="protein sequence ID" value="KAJ3057196.1"/>
    <property type="molecule type" value="Genomic_DNA"/>
</dbReference>
<accession>A0AAD5XA84</accession>
<feature type="compositionally biased region" description="Polar residues" evidence="9">
    <location>
        <begin position="520"/>
        <end position="539"/>
    </location>
</feature>
<feature type="domain" description="GATA-type" evidence="10">
    <location>
        <begin position="432"/>
        <end position="485"/>
    </location>
</feature>
<dbReference type="SUPFAM" id="SSF57716">
    <property type="entry name" value="Glucocorticoid receptor-like (DNA-binding domain)"/>
    <property type="match status" value="1"/>
</dbReference>
<keyword evidence="2" id="KW-0479">Metal-binding</keyword>
<comment type="caution">
    <text evidence="11">The sequence shown here is derived from an EMBL/GenBank/DDBJ whole genome shotgun (WGS) entry which is preliminary data.</text>
</comment>
<evidence type="ECO:0000256" key="3">
    <source>
        <dbReference type="ARBA" id="ARBA00022771"/>
    </source>
</evidence>
<dbReference type="PROSITE" id="PS50114">
    <property type="entry name" value="GATA_ZN_FINGER_2"/>
    <property type="match status" value="1"/>
</dbReference>
<keyword evidence="4" id="KW-0862">Zinc</keyword>
<evidence type="ECO:0000256" key="5">
    <source>
        <dbReference type="ARBA" id="ARBA00023015"/>
    </source>
</evidence>
<evidence type="ECO:0000256" key="6">
    <source>
        <dbReference type="ARBA" id="ARBA00023163"/>
    </source>
</evidence>
<dbReference type="GO" id="GO:0005634">
    <property type="term" value="C:nucleus"/>
    <property type="evidence" value="ECO:0007669"/>
    <property type="project" value="UniProtKB-SubCell"/>
</dbReference>
<feature type="region of interest" description="Disordered" evidence="9">
    <location>
        <begin position="28"/>
        <end position="48"/>
    </location>
</feature>
<evidence type="ECO:0000259" key="10">
    <source>
        <dbReference type="PROSITE" id="PS50114"/>
    </source>
</evidence>
<dbReference type="Pfam" id="PF08550">
    <property type="entry name" value="GATA_AreA"/>
    <property type="match status" value="1"/>
</dbReference>
<dbReference type="GO" id="GO:0000981">
    <property type="term" value="F:DNA-binding transcription factor activity, RNA polymerase II-specific"/>
    <property type="evidence" value="ECO:0007669"/>
    <property type="project" value="TreeGrafter"/>
</dbReference>
<feature type="region of interest" description="Disordered" evidence="9">
    <location>
        <begin position="677"/>
        <end position="738"/>
    </location>
</feature>
<feature type="region of interest" description="Disordered" evidence="9">
    <location>
        <begin position="781"/>
        <end position="858"/>
    </location>
</feature>
<dbReference type="Gene3D" id="3.30.50.10">
    <property type="entry name" value="Erythroid Transcription Factor GATA-1, subunit A"/>
    <property type="match status" value="1"/>
</dbReference>
<dbReference type="InterPro" id="IPR013088">
    <property type="entry name" value="Znf_NHR/GATA"/>
</dbReference>
<dbReference type="PROSITE" id="PS00344">
    <property type="entry name" value="GATA_ZN_FINGER_1"/>
    <property type="match status" value="1"/>
</dbReference>
<dbReference type="AlphaFoldDB" id="A0AAD5XA84"/>
<evidence type="ECO:0000313" key="12">
    <source>
        <dbReference type="Proteomes" id="UP001212841"/>
    </source>
</evidence>
<dbReference type="PANTHER" id="PTHR10071">
    <property type="entry name" value="TRANSCRIPTION FACTOR GATA FAMILY MEMBER"/>
    <property type="match status" value="1"/>
</dbReference>
<feature type="compositionally biased region" description="Polar residues" evidence="9">
    <location>
        <begin position="332"/>
        <end position="341"/>
    </location>
</feature>
<keyword evidence="7" id="KW-0539">Nucleus</keyword>
<feature type="region of interest" description="Disordered" evidence="9">
    <location>
        <begin position="297"/>
        <end position="341"/>
    </location>
</feature>
<dbReference type="PRINTS" id="PR00619">
    <property type="entry name" value="GATAZNFINGER"/>
</dbReference>
<dbReference type="SMART" id="SM00401">
    <property type="entry name" value="ZnF_GATA"/>
    <property type="match status" value="1"/>
</dbReference>
<dbReference type="CDD" id="cd00202">
    <property type="entry name" value="ZnF_GATA"/>
    <property type="match status" value="1"/>
</dbReference>
<dbReference type="GO" id="GO:0045944">
    <property type="term" value="P:positive regulation of transcription by RNA polymerase II"/>
    <property type="evidence" value="ECO:0007669"/>
    <property type="project" value="TreeGrafter"/>
</dbReference>
<name>A0AAD5XA84_9FUNG</name>
<feature type="region of interest" description="Disordered" evidence="9">
    <location>
        <begin position="363"/>
        <end position="431"/>
    </location>
</feature>
<proteinExistence type="predicted"/>
<comment type="subcellular location">
    <subcellularLocation>
        <location evidence="1">Nucleus</location>
    </subcellularLocation>
</comment>
<feature type="compositionally biased region" description="Pro residues" evidence="9">
    <location>
        <begin position="799"/>
        <end position="809"/>
    </location>
</feature>
<dbReference type="Pfam" id="PF00320">
    <property type="entry name" value="GATA"/>
    <property type="match status" value="1"/>
</dbReference>
<evidence type="ECO:0000256" key="8">
    <source>
        <dbReference type="PROSITE-ProRule" id="PRU00094"/>
    </source>
</evidence>
<dbReference type="GO" id="GO:0000122">
    <property type="term" value="P:negative regulation of transcription by RNA polymerase II"/>
    <property type="evidence" value="ECO:0007669"/>
    <property type="project" value="TreeGrafter"/>
</dbReference>
<feature type="compositionally biased region" description="Low complexity" evidence="9">
    <location>
        <begin position="781"/>
        <end position="798"/>
    </location>
</feature>
<evidence type="ECO:0000256" key="4">
    <source>
        <dbReference type="ARBA" id="ARBA00022833"/>
    </source>
</evidence>
<evidence type="ECO:0000256" key="9">
    <source>
        <dbReference type="SAM" id="MobiDB-lite"/>
    </source>
</evidence>
<feature type="region of interest" description="Disordered" evidence="9">
    <location>
        <begin position="483"/>
        <end position="577"/>
    </location>
</feature>
<dbReference type="PANTHER" id="PTHR10071:SF281">
    <property type="entry name" value="BOX A-BINDING FACTOR-RELATED"/>
    <property type="match status" value="1"/>
</dbReference>
<organism evidence="11 12">
    <name type="scientific">Rhizophlyctis rosea</name>
    <dbReference type="NCBI Taxonomy" id="64517"/>
    <lineage>
        <taxon>Eukaryota</taxon>
        <taxon>Fungi</taxon>
        <taxon>Fungi incertae sedis</taxon>
        <taxon>Chytridiomycota</taxon>
        <taxon>Chytridiomycota incertae sedis</taxon>
        <taxon>Chytridiomycetes</taxon>
        <taxon>Rhizophlyctidales</taxon>
        <taxon>Rhizophlyctidaceae</taxon>
        <taxon>Rhizophlyctis</taxon>
    </lineage>
</organism>
<feature type="compositionally biased region" description="Pro residues" evidence="9">
    <location>
        <begin position="34"/>
        <end position="48"/>
    </location>
</feature>
<evidence type="ECO:0000313" key="11">
    <source>
        <dbReference type="EMBL" id="KAJ3057196.1"/>
    </source>
</evidence>
<keyword evidence="12" id="KW-1185">Reference proteome</keyword>
<dbReference type="InterPro" id="IPR039355">
    <property type="entry name" value="Transcription_factor_GATA"/>
</dbReference>
<keyword evidence="3 8" id="KW-0863">Zinc-finger</keyword>
<sequence>MSHPRDPVAVVPLNPPDTRKPIYKLLFDAHGQPTTPPDNPSPTLPKAPTPRIQPTIMETLPASPISHTSEAPSTDAAATADILPSLIHSAKRAEDSHDFWKLCTKAKDALPNGARLENLTWRLMHMNLNKERERKEREKQRAAQTLMARLGQKGPDAMETSEAPARTNIWGLPIAVPTTVNAAEGAGGVRGASAEQPQMDGLDMVMVDTPAEEPADGGYGYFGLMQQATRGEAGSLFMQSGQPNGMDFSSAQFGNDVGGYDLNQSMYQSLMDENFNEEEAAGSFDEWSNQFMALDPVLGTSAPAGNQSSNSPPTRDGDEQFQKQPLPAGQPHSFSGMSSLLSNLKSGDAEARLNLSNVSAAHTSVSRDNRTLGGPGLDDSIPAGTMPGSVVPDVLSRSAGGDSSGALPVPPRKTPTKKGVASTPPSGSVKPNGPPITCTNCKTTKTPLWRRDAQGEPLCNACGLFYKLHGVVRPISMKTDVIRKRNRRGKEGELDKVLAGAEIGGSGKRQDGVNGDAESSPASGTGNSTPQSEPSQTGSAPAAVRIDELASAQMQAQDQGQFAPGGDAGSSLPGSVTIPRPSAAQILQSSGILPSYPGISIPNGHPAYQQVLAAQLRNEGPVIIGSAPRAIPVVPQHMLANGVGPASLPQGAVFAPGSLPVGGGFAALYGSSAPTGGLMPPAQPSPLVSPPLPAPNNTANETGFKTGKRQRRDSDTPQYADSQGSSSNPPAQPEGGNPQLQMLQAVFHHFVEAQTRSGALPPGIDSDALLKQLTLQYAEFASQQASSDTQSQSSNNSPVAPPQQAPLPVRPIAGGVPMVRNASQGSRKGRNPGQLRRADSGSPRLTPPPAALQQQQPRTVVVQYNPYVGPPGNSPLSAAIPLATPPLHTAQLQHAPFFIQQGPPPQQYAYIQQPHPQQFHQGPVAYHPYVRHEPMDGGGPMMSDVMLVSRMMASEDPAGIASEALVDGVYGFGGGGGYEYGRM</sequence>
<dbReference type="InterPro" id="IPR013860">
    <property type="entry name" value="AreA_GATA"/>
</dbReference>
<dbReference type="Proteomes" id="UP001212841">
    <property type="component" value="Unassembled WGS sequence"/>
</dbReference>
<dbReference type="InterPro" id="IPR000679">
    <property type="entry name" value="Znf_GATA"/>
</dbReference>
<keyword evidence="6" id="KW-0804">Transcription</keyword>
<feature type="compositionally biased region" description="Polar residues" evidence="9">
    <location>
        <begin position="303"/>
        <end position="313"/>
    </location>
</feature>
<evidence type="ECO:0000256" key="1">
    <source>
        <dbReference type="ARBA" id="ARBA00004123"/>
    </source>
</evidence>
<dbReference type="GO" id="GO:0000978">
    <property type="term" value="F:RNA polymerase II cis-regulatory region sequence-specific DNA binding"/>
    <property type="evidence" value="ECO:0007669"/>
    <property type="project" value="TreeGrafter"/>
</dbReference>
<dbReference type="FunFam" id="3.30.50.10:FF:000007">
    <property type="entry name" value="Nitrogen regulatory AreA, N-terminal"/>
    <property type="match status" value="1"/>
</dbReference>
<gene>
    <name evidence="11" type="ORF">HK097_011201</name>
</gene>
<feature type="compositionally biased region" description="Pro residues" evidence="9">
    <location>
        <begin position="681"/>
        <end position="694"/>
    </location>
</feature>
<keyword evidence="5" id="KW-0805">Transcription regulation</keyword>
<reference evidence="11" key="1">
    <citation type="submission" date="2020-05" db="EMBL/GenBank/DDBJ databases">
        <title>Phylogenomic resolution of chytrid fungi.</title>
        <authorList>
            <person name="Stajich J.E."/>
            <person name="Amses K."/>
            <person name="Simmons R."/>
            <person name="Seto K."/>
            <person name="Myers J."/>
            <person name="Bonds A."/>
            <person name="Quandt C.A."/>
            <person name="Barry K."/>
            <person name="Liu P."/>
            <person name="Grigoriev I."/>
            <person name="Longcore J.E."/>
            <person name="James T.Y."/>
        </authorList>
    </citation>
    <scope>NUCLEOTIDE SEQUENCE</scope>
    <source>
        <strain evidence="11">JEL0318</strain>
    </source>
</reference>
<protein>
    <recommendedName>
        <fullName evidence="10">GATA-type domain-containing protein</fullName>
    </recommendedName>
</protein>
<dbReference type="GO" id="GO:0008270">
    <property type="term" value="F:zinc ion binding"/>
    <property type="evidence" value="ECO:0007669"/>
    <property type="project" value="UniProtKB-KW"/>
</dbReference>